<evidence type="ECO:0000313" key="2">
    <source>
        <dbReference type="Proteomes" id="UP000054558"/>
    </source>
</evidence>
<organism evidence="1 2">
    <name type="scientific">Klebsormidium nitens</name>
    <name type="common">Green alga</name>
    <name type="synonym">Ulothrix nitens</name>
    <dbReference type="NCBI Taxonomy" id="105231"/>
    <lineage>
        <taxon>Eukaryota</taxon>
        <taxon>Viridiplantae</taxon>
        <taxon>Streptophyta</taxon>
        <taxon>Klebsormidiophyceae</taxon>
        <taxon>Klebsormidiales</taxon>
        <taxon>Klebsormidiaceae</taxon>
        <taxon>Klebsormidium</taxon>
    </lineage>
</organism>
<proteinExistence type="predicted"/>
<dbReference type="EMBL" id="DF237001">
    <property type="protein sequence ID" value="GAQ80338.1"/>
    <property type="molecule type" value="Genomic_DNA"/>
</dbReference>
<protein>
    <submittedName>
        <fullName evidence="1">Uncharacterized protein</fullName>
    </submittedName>
</protein>
<name>A0A1Y1HWW4_KLENI</name>
<reference evidence="1 2" key="1">
    <citation type="journal article" date="2014" name="Nat. Commun.">
        <title>Klebsormidium flaccidum genome reveals primary factors for plant terrestrial adaptation.</title>
        <authorList>
            <person name="Hori K."/>
            <person name="Maruyama F."/>
            <person name="Fujisawa T."/>
            <person name="Togashi T."/>
            <person name="Yamamoto N."/>
            <person name="Seo M."/>
            <person name="Sato S."/>
            <person name="Yamada T."/>
            <person name="Mori H."/>
            <person name="Tajima N."/>
            <person name="Moriyama T."/>
            <person name="Ikeuchi M."/>
            <person name="Watanabe M."/>
            <person name="Wada H."/>
            <person name="Kobayashi K."/>
            <person name="Saito M."/>
            <person name="Masuda T."/>
            <person name="Sasaki-Sekimoto Y."/>
            <person name="Mashiguchi K."/>
            <person name="Awai K."/>
            <person name="Shimojima M."/>
            <person name="Masuda S."/>
            <person name="Iwai M."/>
            <person name="Nobusawa T."/>
            <person name="Narise T."/>
            <person name="Kondo S."/>
            <person name="Saito H."/>
            <person name="Sato R."/>
            <person name="Murakawa M."/>
            <person name="Ihara Y."/>
            <person name="Oshima-Yamada Y."/>
            <person name="Ohtaka K."/>
            <person name="Satoh M."/>
            <person name="Sonobe K."/>
            <person name="Ishii M."/>
            <person name="Ohtani R."/>
            <person name="Kanamori-Sato M."/>
            <person name="Honoki R."/>
            <person name="Miyazaki D."/>
            <person name="Mochizuki H."/>
            <person name="Umetsu J."/>
            <person name="Higashi K."/>
            <person name="Shibata D."/>
            <person name="Kamiya Y."/>
            <person name="Sato N."/>
            <person name="Nakamura Y."/>
            <person name="Tabata S."/>
            <person name="Ida S."/>
            <person name="Kurokawa K."/>
            <person name="Ohta H."/>
        </authorList>
    </citation>
    <scope>NUCLEOTIDE SEQUENCE [LARGE SCALE GENOMIC DNA]</scope>
    <source>
        <strain evidence="1 2">NIES-2285</strain>
    </source>
</reference>
<gene>
    <name evidence="1" type="ORF">KFL_000520080</name>
</gene>
<accession>A0A1Y1HWW4</accession>
<evidence type="ECO:0000313" key="1">
    <source>
        <dbReference type="EMBL" id="GAQ80338.1"/>
    </source>
</evidence>
<dbReference type="Proteomes" id="UP000054558">
    <property type="component" value="Unassembled WGS sequence"/>
</dbReference>
<sequence length="149" mass="16369">MLKEAQEIFLSICAFEKGAFLPLQLAFTNVILGLWAIVPNTDPRNPKTLKNWIPEVILCRNGHFVASCIPLFQKRGSPTNLFLDAAKTEVQISAMGDGETDSDMFLELPVKDWKCDEDAGCVLTGKPCGTLANCFDRKATESKGDADET</sequence>
<dbReference type="AlphaFoldDB" id="A0A1Y1HWW4"/>
<keyword evidence="2" id="KW-1185">Reference proteome</keyword>